<dbReference type="Gene3D" id="3.40.50.300">
    <property type="entry name" value="P-loop containing nucleotide triphosphate hydrolases"/>
    <property type="match status" value="1"/>
</dbReference>
<feature type="transmembrane region" description="Helical" evidence="5">
    <location>
        <begin position="246"/>
        <end position="266"/>
    </location>
</feature>
<dbReference type="Gene3D" id="2.60.120.10">
    <property type="entry name" value="Jelly Rolls"/>
    <property type="match status" value="1"/>
</dbReference>
<sequence>MAKTNDERTAFRSLIRWYRPYLKGSGAVFVVGVMLTIIMLACQAVIPLVLESLLHHGHWDFWVYILIGLIIAQLVVGYFAHIAGHRLAVHSANRLRNQIFSATLANRTMNGEELVRSSIVSRHTTDVDHLSNAFEETFTSGMPGVFRILISLSLLTYIEWRAGIAMIIATCVFLIIRNAIGKNLIVLDRAKLDAGSQVGESVDEALTSSRNIAGIQMFGWATTRFEARSIRLTDASHRQGISIARLFTAAHAAGLAGLLFVVMFALTSGQEMLAAVAAALLYVEVVVRGLEALPPWIRSIQLALVSRIRVDQVLLDSTQEEENLRAFVKDIDVSLTLAALDFPLGALIGLVTDADLEPNTVLSILATGTEDKNWRETYDGYFIRKPGVNPDVYLVSEDATGFNASLREQFLAVREDLSDNTIASLLSDVGLGELATGDKALDRPLGPGAARLSPNERQRLMLALGLAAQPRVLLIGPLIAFSDSDTAMPLLNGVRKHHVPQVIITMKNPSWAHAVDSVLYCSKASHTSGTHEELLVSTPSYAEIWSSRLNTTDVDLSSIGIPAGQTETLMTRLLTERFETGDFIYRQGAAADRVVFIISGKVEIATDTATGDTRRVAILGPGNHCGDLRLTVGEERSENAIAVETTVTRSLSREAISAGMMGLLDRTPAERRIVSSILREGSSTFEELSARLTEFEPSDLTTAIDLLISDGALRIADGKYSVLQKRAVKAGSRALLDKLTFD</sequence>
<dbReference type="PANTHER" id="PTHR43394:SF1">
    <property type="entry name" value="ATP-BINDING CASSETTE SUB-FAMILY B MEMBER 10, MITOCHONDRIAL"/>
    <property type="match status" value="1"/>
</dbReference>
<dbReference type="GO" id="GO:0005524">
    <property type="term" value="F:ATP binding"/>
    <property type="evidence" value="ECO:0007669"/>
    <property type="project" value="InterPro"/>
</dbReference>
<evidence type="ECO:0000259" key="7">
    <source>
        <dbReference type="PROSITE" id="PS50929"/>
    </source>
</evidence>
<dbReference type="CDD" id="cd00038">
    <property type="entry name" value="CAP_ED"/>
    <property type="match status" value="1"/>
</dbReference>
<dbReference type="InterPro" id="IPR014710">
    <property type="entry name" value="RmlC-like_jellyroll"/>
</dbReference>
<dbReference type="SUPFAM" id="SSF90123">
    <property type="entry name" value="ABC transporter transmembrane region"/>
    <property type="match status" value="1"/>
</dbReference>
<evidence type="ECO:0000313" key="8">
    <source>
        <dbReference type="EMBL" id="CAB4612944.1"/>
    </source>
</evidence>
<dbReference type="InterPro" id="IPR039421">
    <property type="entry name" value="Type_1_exporter"/>
</dbReference>
<organism evidence="9">
    <name type="scientific">freshwater metagenome</name>
    <dbReference type="NCBI Taxonomy" id="449393"/>
    <lineage>
        <taxon>unclassified sequences</taxon>
        <taxon>metagenomes</taxon>
        <taxon>ecological metagenomes</taxon>
    </lineage>
</organism>
<keyword evidence="4 5" id="KW-0472">Membrane</keyword>
<dbReference type="PROSITE" id="PS50929">
    <property type="entry name" value="ABC_TM1F"/>
    <property type="match status" value="1"/>
</dbReference>
<dbReference type="AlphaFoldDB" id="A0A6J7FIR3"/>
<dbReference type="InterPro" id="IPR018490">
    <property type="entry name" value="cNMP-bd_dom_sf"/>
</dbReference>
<dbReference type="SMART" id="SM00100">
    <property type="entry name" value="cNMP"/>
    <property type="match status" value="1"/>
</dbReference>
<feature type="transmembrane region" description="Helical" evidence="5">
    <location>
        <begin position="164"/>
        <end position="180"/>
    </location>
</feature>
<dbReference type="InterPro" id="IPR011527">
    <property type="entry name" value="ABC1_TM_dom"/>
</dbReference>
<comment type="subcellular location">
    <subcellularLocation>
        <location evidence="1">Membrane</location>
        <topology evidence="1">Multi-pass membrane protein</topology>
    </subcellularLocation>
</comment>
<evidence type="ECO:0000256" key="5">
    <source>
        <dbReference type="SAM" id="Phobius"/>
    </source>
</evidence>
<evidence type="ECO:0000256" key="2">
    <source>
        <dbReference type="ARBA" id="ARBA00022692"/>
    </source>
</evidence>
<dbReference type="InterPro" id="IPR036640">
    <property type="entry name" value="ABC1_TM_sf"/>
</dbReference>
<keyword evidence="2 5" id="KW-0812">Transmembrane</keyword>
<dbReference type="InterPro" id="IPR027417">
    <property type="entry name" value="P-loop_NTPase"/>
</dbReference>
<dbReference type="PROSITE" id="PS50042">
    <property type="entry name" value="CNMP_BINDING_3"/>
    <property type="match status" value="1"/>
</dbReference>
<feature type="transmembrane region" description="Helical" evidence="5">
    <location>
        <begin position="61"/>
        <end position="80"/>
    </location>
</feature>
<reference evidence="9" key="1">
    <citation type="submission" date="2020-05" db="EMBL/GenBank/DDBJ databases">
        <authorList>
            <person name="Chiriac C."/>
            <person name="Salcher M."/>
            <person name="Ghai R."/>
            <person name="Kavagutti S V."/>
        </authorList>
    </citation>
    <scope>NUCLEOTIDE SEQUENCE</scope>
</reference>
<dbReference type="Pfam" id="PF00664">
    <property type="entry name" value="ABC_membrane"/>
    <property type="match status" value="1"/>
</dbReference>
<dbReference type="GO" id="GO:0015421">
    <property type="term" value="F:ABC-type oligopeptide transporter activity"/>
    <property type="evidence" value="ECO:0007669"/>
    <property type="project" value="TreeGrafter"/>
</dbReference>
<evidence type="ECO:0000313" key="9">
    <source>
        <dbReference type="EMBL" id="CAB4895301.1"/>
    </source>
</evidence>
<dbReference type="SUPFAM" id="SSF52540">
    <property type="entry name" value="P-loop containing nucleoside triphosphate hydrolases"/>
    <property type="match status" value="1"/>
</dbReference>
<accession>A0A6J7FIR3</accession>
<evidence type="ECO:0000256" key="1">
    <source>
        <dbReference type="ARBA" id="ARBA00004141"/>
    </source>
</evidence>
<dbReference type="Gene3D" id="1.20.1560.10">
    <property type="entry name" value="ABC transporter type 1, transmembrane domain"/>
    <property type="match status" value="1"/>
</dbReference>
<dbReference type="Pfam" id="PF00027">
    <property type="entry name" value="cNMP_binding"/>
    <property type="match status" value="1"/>
</dbReference>
<name>A0A6J7FIR3_9ZZZZ</name>
<evidence type="ECO:0000259" key="6">
    <source>
        <dbReference type="PROSITE" id="PS50042"/>
    </source>
</evidence>
<evidence type="ECO:0000256" key="4">
    <source>
        <dbReference type="ARBA" id="ARBA00023136"/>
    </source>
</evidence>
<dbReference type="EMBL" id="CAEZVB010000003">
    <property type="protein sequence ID" value="CAB4612944.1"/>
    <property type="molecule type" value="Genomic_DNA"/>
</dbReference>
<protein>
    <submittedName>
        <fullName evidence="9">Unannotated protein</fullName>
    </submittedName>
</protein>
<feature type="transmembrane region" description="Helical" evidence="5">
    <location>
        <begin position="138"/>
        <end position="158"/>
    </location>
</feature>
<evidence type="ECO:0000256" key="3">
    <source>
        <dbReference type="ARBA" id="ARBA00022989"/>
    </source>
</evidence>
<dbReference type="InterPro" id="IPR000595">
    <property type="entry name" value="cNMP-bd_dom"/>
</dbReference>
<dbReference type="GO" id="GO:0016020">
    <property type="term" value="C:membrane"/>
    <property type="evidence" value="ECO:0007669"/>
    <property type="project" value="UniProtKB-SubCell"/>
</dbReference>
<feature type="domain" description="ABC transmembrane type-1" evidence="7">
    <location>
        <begin position="30"/>
        <end position="302"/>
    </location>
</feature>
<keyword evidence="3 5" id="KW-1133">Transmembrane helix</keyword>
<proteinExistence type="predicted"/>
<feature type="transmembrane region" description="Helical" evidence="5">
    <location>
        <begin position="21"/>
        <end position="49"/>
    </location>
</feature>
<dbReference type="PANTHER" id="PTHR43394">
    <property type="entry name" value="ATP-DEPENDENT PERMEASE MDL1, MITOCHONDRIAL"/>
    <property type="match status" value="1"/>
</dbReference>
<gene>
    <name evidence="8" type="ORF">UFOPK1908_00185</name>
    <name evidence="9" type="ORF">UFOPK3576_00154</name>
</gene>
<dbReference type="SUPFAM" id="SSF51206">
    <property type="entry name" value="cAMP-binding domain-like"/>
    <property type="match status" value="1"/>
</dbReference>
<feature type="domain" description="Cyclic nucleotide-binding" evidence="6">
    <location>
        <begin position="569"/>
        <end position="656"/>
    </location>
</feature>
<dbReference type="EMBL" id="CAFBMO010000004">
    <property type="protein sequence ID" value="CAB4895301.1"/>
    <property type="molecule type" value="Genomic_DNA"/>
</dbReference>